<keyword evidence="5" id="KW-1185">Reference proteome</keyword>
<evidence type="ECO:0000313" key="5">
    <source>
        <dbReference type="Proteomes" id="UP000729402"/>
    </source>
</evidence>
<feature type="domain" description="U-box" evidence="3">
    <location>
        <begin position="8"/>
        <end position="82"/>
    </location>
</feature>
<dbReference type="EC" id="2.3.2.27" evidence="2"/>
<comment type="function">
    <text evidence="2">Functions as an E3 ubiquitin ligase.</text>
</comment>
<reference evidence="4" key="2">
    <citation type="submission" date="2021-02" db="EMBL/GenBank/DDBJ databases">
        <authorList>
            <person name="Kimball J.A."/>
            <person name="Haas M.W."/>
            <person name="Macchietto M."/>
            <person name="Kono T."/>
            <person name="Duquette J."/>
            <person name="Shao M."/>
        </authorList>
    </citation>
    <scope>NUCLEOTIDE SEQUENCE</scope>
    <source>
        <tissue evidence="4">Fresh leaf tissue</tissue>
    </source>
</reference>
<dbReference type="PROSITE" id="PS51698">
    <property type="entry name" value="U_BOX"/>
    <property type="match status" value="1"/>
</dbReference>
<evidence type="ECO:0000256" key="2">
    <source>
        <dbReference type="RuleBase" id="RU369093"/>
    </source>
</evidence>
<comment type="caution">
    <text evidence="4">The sequence shown here is derived from an EMBL/GenBank/DDBJ whole genome shotgun (WGS) entry which is preliminary data.</text>
</comment>
<dbReference type="Pfam" id="PF25598">
    <property type="entry name" value="ARM_PUB"/>
    <property type="match status" value="1"/>
</dbReference>
<evidence type="ECO:0000313" key="4">
    <source>
        <dbReference type="EMBL" id="KAG8066794.1"/>
    </source>
</evidence>
<dbReference type="GO" id="GO:0016567">
    <property type="term" value="P:protein ubiquitination"/>
    <property type="evidence" value="ECO:0007669"/>
    <property type="project" value="UniProtKB-UniRule"/>
</dbReference>
<organism evidence="4 5">
    <name type="scientific">Zizania palustris</name>
    <name type="common">Northern wild rice</name>
    <dbReference type="NCBI Taxonomy" id="103762"/>
    <lineage>
        <taxon>Eukaryota</taxon>
        <taxon>Viridiplantae</taxon>
        <taxon>Streptophyta</taxon>
        <taxon>Embryophyta</taxon>
        <taxon>Tracheophyta</taxon>
        <taxon>Spermatophyta</taxon>
        <taxon>Magnoliopsida</taxon>
        <taxon>Liliopsida</taxon>
        <taxon>Poales</taxon>
        <taxon>Poaceae</taxon>
        <taxon>BOP clade</taxon>
        <taxon>Oryzoideae</taxon>
        <taxon>Oryzeae</taxon>
        <taxon>Zizaniinae</taxon>
        <taxon>Zizania</taxon>
    </lineage>
</organism>
<name>A0A8J5SJZ7_ZIZPA</name>
<dbReference type="PANTHER" id="PTHR22849:SF132">
    <property type="entry name" value="E3 UBIQUITIN-PROTEIN LIGASE PUB23"/>
    <property type="match status" value="1"/>
</dbReference>
<protein>
    <recommendedName>
        <fullName evidence="2 3">U-box domain-containing protein</fullName>
        <ecNumber evidence="2">2.3.2.27</ecNumber>
    </recommendedName>
    <alternativeName>
        <fullName evidence="2">RING-type E3 ubiquitin transferase PUB</fullName>
    </alternativeName>
</protein>
<proteinExistence type="predicted"/>
<reference evidence="4" key="1">
    <citation type="journal article" date="2021" name="bioRxiv">
        <title>Whole Genome Assembly and Annotation of Northern Wild Rice, Zizania palustris L., Supports a Whole Genome Duplication in the Zizania Genus.</title>
        <authorList>
            <person name="Haas M."/>
            <person name="Kono T."/>
            <person name="Macchietto M."/>
            <person name="Millas R."/>
            <person name="McGilp L."/>
            <person name="Shao M."/>
            <person name="Duquette J."/>
            <person name="Hirsch C.N."/>
            <person name="Kimball J."/>
        </authorList>
    </citation>
    <scope>NUCLEOTIDE SEQUENCE</scope>
    <source>
        <tissue evidence="4">Fresh leaf tissue</tissue>
    </source>
</reference>
<dbReference type="Proteomes" id="UP000729402">
    <property type="component" value="Unassembled WGS sequence"/>
</dbReference>
<evidence type="ECO:0000259" key="3">
    <source>
        <dbReference type="PROSITE" id="PS51698"/>
    </source>
</evidence>
<comment type="pathway">
    <text evidence="2">Protein modification; protein ubiquitination.</text>
</comment>
<evidence type="ECO:0000256" key="1">
    <source>
        <dbReference type="ARBA" id="ARBA00022786"/>
    </source>
</evidence>
<dbReference type="InterPro" id="IPR045185">
    <property type="entry name" value="PUB22/23/24-like"/>
</dbReference>
<keyword evidence="1 2" id="KW-0833">Ubl conjugation pathway</keyword>
<gene>
    <name evidence="4" type="ORF">GUJ93_ZPchr0004g39189</name>
</gene>
<dbReference type="InterPro" id="IPR003613">
    <property type="entry name" value="Ubox_domain"/>
</dbReference>
<dbReference type="InterPro" id="IPR045210">
    <property type="entry name" value="RING-Ubox_PUB"/>
</dbReference>
<accession>A0A8J5SJZ7</accession>
<comment type="catalytic activity">
    <reaction evidence="2">
        <text>S-ubiquitinyl-[E2 ubiquitin-conjugating enzyme]-L-cysteine + [acceptor protein]-L-lysine = [E2 ubiquitin-conjugating enzyme]-L-cysteine + N(6)-ubiquitinyl-[acceptor protein]-L-lysine.</text>
        <dbReference type="EC" id="2.3.2.27"/>
    </reaction>
</comment>
<dbReference type="AlphaFoldDB" id="A0A8J5SJZ7"/>
<dbReference type="GO" id="GO:0061630">
    <property type="term" value="F:ubiquitin protein ligase activity"/>
    <property type="evidence" value="ECO:0007669"/>
    <property type="project" value="UniProtKB-UniRule"/>
</dbReference>
<dbReference type="CDD" id="cd16664">
    <property type="entry name" value="RING-Ubox_PUB"/>
    <property type="match status" value="1"/>
</dbReference>
<dbReference type="InterPro" id="IPR058678">
    <property type="entry name" value="ARM_PUB"/>
</dbReference>
<keyword evidence="2" id="KW-0808">Transferase</keyword>
<dbReference type="Pfam" id="PF04564">
    <property type="entry name" value="U-box"/>
    <property type="match status" value="1"/>
</dbReference>
<dbReference type="OrthoDB" id="10064100at2759"/>
<sequence>MEQEQQVEVPSYFVCPISLQIMRDPVTLPTGITYDRDGIERWLVSAGTCPLTKQPVAPDCEPTPNHTLRRLIQSWCALHADHGVERVPTPKPPADRARVAALVSRLHATTTTSAALLDALRELKDVASESDRNRKLLALVPGAVDILVAVITASSQSATAACDEALEIICSLQLSEQCLARVIERDSEALVHALVDTLQRSNAKSRAHAAVLLADVTAAMSPNRLVSLPEQVFVEMVQLLSDKVSNPATKTVLHVLVGTTSCGRNRVKVVEAGAVPVLIDMLLDGPDRRTSELTLATLDRLCGCAEGRAALVAHGTGVAMVGKMVLRVSDLATDKAVRILRSVARHTATAAVVQEMAQTGVVGKLCLVVESAEQCSERTRERAGETLRLHARAWRNSPCLQPHLQALYPC</sequence>
<dbReference type="SMART" id="SM00504">
    <property type="entry name" value="Ubox"/>
    <property type="match status" value="1"/>
</dbReference>
<dbReference type="PANTHER" id="PTHR22849">
    <property type="entry name" value="WDSAM1 PROTEIN"/>
    <property type="match status" value="1"/>
</dbReference>
<dbReference type="EMBL" id="JAAALK010000285">
    <property type="protein sequence ID" value="KAG8066794.1"/>
    <property type="molecule type" value="Genomic_DNA"/>
</dbReference>